<evidence type="ECO:0000256" key="1">
    <source>
        <dbReference type="SAM" id="MobiDB-lite"/>
    </source>
</evidence>
<protein>
    <recommendedName>
        <fullName evidence="4">F-box domain-containing protein</fullName>
    </recommendedName>
</protein>
<evidence type="ECO:0000313" key="3">
    <source>
        <dbReference type="Proteomes" id="UP000800040"/>
    </source>
</evidence>
<accession>A0A6A5K0B1</accession>
<dbReference type="EMBL" id="ML975386">
    <property type="protein sequence ID" value="KAF1830728.1"/>
    <property type="molecule type" value="Genomic_DNA"/>
</dbReference>
<proteinExistence type="predicted"/>
<dbReference type="OrthoDB" id="5413827at2759"/>
<gene>
    <name evidence="2" type="ORF">BDW02DRAFT_601434</name>
</gene>
<reference evidence="2" key="1">
    <citation type="submission" date="2020-01" db="EMBL/GenBank/DDBJ databases">
        <authorList>
            <consortium name="DOE Joint Genome Institute"/>
            <person name="Haridas S."/>
            <person name="Albert R."/>
            <person name="Binder M."/>
            <person name="Bloem J."/>
            <person name="Labutti K."/>
            <person name="Salamov A."/>
            <person name="Andreopoulos B."/>
            <person name="Baker S.E."/>
            <person name="Barry K."/>
            <person name="Bills G."/>
            <person name="Bluhm B.H."/>
            <person name="Cannon C."/>
            <person name="Castanera R."/>
            <person name="Culley D.E."/>
            <person name="Daum C."/>
            <person name="Ezra D."/>
            <person name="Gonzalez J.B."/>
            <person name="Henrissat B."/>
            <person name="Kuo A."/>
            <person name="Liang C."/>
            <person name="Lipzen A."/>
            <person name="Lutzoni F."/>
            <person name="Magnuson J."/>
            <person name="Mondo S."/>
            <person name="Nolan M."/>
            <person name="Ohm R."/>
            <person name="Pangilinan J."/>
            <person name="Park H.-J."/>
            <person name="Ramirez L."/>
            <person name="Alfaro M."/>
            <person name="Sun H."/>
            <person name="Tritt A."/>
            <person name="Yoshinaga Y."/>
            <person name="Zwiers L.-H."/>
            <person name="Turgeon B.G."/>
            <person name="Goodwin S.B."/>
            <person name="Spatafora J.W."/>
            <person name="Crous P.W."/>
            <person name="Grigoriev I.V."/>
        </authorList>
    </citation>
    <scope>NUCLEOTIDE SEQUENCE</scope>
    <source>
        <strain evidence="2">P77</strain>
    </source>
</reference>
<keyword evidence="3" id="KW-1185">Reference proteome</keyword>
<dbReference type="InterPro" id="IPR038883">
    <property type="entry name" value="AN11006-like"/>
</dbReference>
<dbReference type="PANTHER" id="PTHR42085:SF2">
    <property type="entry name" value="F-BOX DOMAIN-CONTAINING PROTEIN"/>
    <property type="match status" value="1"/>
</dbReference>
<feature type="region of interest" description="Disordered" evidence="1">
    <location>
        <begin position="1"/>
        <end position="26"/>
    </location>
</feature>
<feature type="compositionally biased region" description="Polar residues" evidence="1">
    <location>
        <begin position="1"/>
        <end position="15"/>
    </location>
</feature>
<evidence type="ECO:0000313" key="2">
    <source>
        <dbReference type="EMBL" id="KAF1830728.1"/>
    </source>
</evidence>
<dbReference type="AlphaFoldDB" id="A0A6A5K0B1"/>
<dbReference type="PANTHER" id="PTHR42085">
    <property type="entry name" value="F-BOX DOMAIN-CONTAINING PROTEIN"/>
    <property type="match status" value="1"/>
</dbReference>
<organism evidence="2 3">
    <name type="scientific">Decorospora gaudefroyi</name>
    <dbReference type="NCBI Taxonomy" id="184978"/>
    <lineage>
        <taxon>Eukaryota</taxon>
        <taxon>Fungi</taxon>
        <taxon>Dikarya</taxon>
        <taxon>Ascomycota</taxon>
        <taxon>Pezizomycotina</taxon>
        <taxon>Dothideomycetes</taxon>
        <taxon>Pleosporomycetidae</taxon>
        <taxon>Pleosporales</taxon>
        <taxon>Pleosporineae</taxon>
        <taxon>Pleosporaceae</taxon>
        <taxon>Decorospora</taxon>
    </lineage>
</organism>
<dbReference type="Proteomes" id="UP000800040">
    <property type="component" value="Unassembled WGS sequence"/>
</dbReference>
<name>A0A6A5K0B1_9PLEO</name>
<evidence type="ECO:0008006" key="4">
    <source>
        <dbReference type="Google" id="ProtNLM"/>
    </source>
</evidence>
<sequence>MSCELTQEQGSSAHGTDSAGVSRAPAPMEQSRLLDMPAELRCYVFSLLLPSRLTITLDMKHDSDDVEIPWYVWALRAGDDTVFQIGGTGAYSCRGKEPKPLRRITVPTELFRVNKLVSNETQAILYGSNTYRFIVHGNKMSPQSLRCPKIFGCFGYSDRLSLLRRLRNIHIEVVPDTNNHWAVKRQRSRLAYFVEILKEHADDENQKSLLCELTIDFNLESPYTRRVSVGRDAGYPDLLPRAESTEMFMFSLESLACLQGIRDVKITGLPDWYEQCLQLCIQGKGGKVQETDWPLVEVKRRKKLKAIYRYSTIHLVSTRKWYQPTLDWKEYAERNEIPIPDDIDKFWIAKE</sequence>